<protein>
    <submittedName>
        <fullName evidence="3">Type VI secretion system-associated FHA domain protein TagH</fullName>
    </submittedName>
</protein>
<evidence type="ECO:0000313" key="3">
    <source>
        <dbReference type="EMBL" id="MBC4013748.1"/>
    </source>
</evidence>
<dbReference type="SUPFAM" id="SSF49879">
    <property type="entry name" value="SMAD/FHA domain"/>
    <property type="match status" value="1"/>
</dbReference>
<dbReference type="CDD" id="cd00060">
    <property type="entry name" value="FHA"/>
    <property type="match status" value="1"/>
</dbReference>
<feature type="compositionally biased region" description="Pro residues" evidence="1">
    <location>
        <begin position="224"/>
        <end position="235"/>
    </location>
</feature>
<comment type="caution">
    <text evidence="3">The sequence shown here is derived from an EMBL/GenBank/DDBJ whole genome shotgun (WGS) entry which is preliminary data.</text>
</comment>
<gene>
    <name evidence="3" type="primary">tagH</name>
    <name evidence="3" type="ORF">H7965_00305</name>
</gene>
<keyword evidence="4" id="KW-1185">Reference proteome</keyword>
<evidence type="ECO:0000259" key="2">
    <source>
        <dbReference type="PROSITE" id="PS50006"/>
    </source>
</evidence>
<dbReference type="Proteomes" id="UP000600101">
    <property type="component" value="Unassembled WGS sequence"/>
</dbReference>
<reference evidence="3" key="1">
    <citation type="submission" date="2020-08" db="EMBL/GenBank/DDBJ databases">
        <authorList>
            <person name="Hu Y."/>
            <person name="Nguyen S.V."/>
            <person name="Li F."/>
            <person name="Fanning S."/>
        </authorList>
    </citation>
    <scope>NUCLEOTIDE SEQUENCE</scope>
    <source>
        <strain evidence="3">SYSU D8009</strain>
    </source>
</reference>
<evidence type="ECO:0000313" key="4">
    <source>
        <dbReference type="Proteomes" id="UP000600101"/>
    </source>
</evidence>
<dbReference type="Gene3D" id="2.60.200.20">
    <property type="match status" value="1"/>
</dbReference>
<dbReference type="InterPro" id="IPR017735">
    <property type="entry name" value="T6SS_FHA"/>
</dbReference>
<dbReference type="SMART" id="SM00240">
    <property type="entry name" value="FHA"/>
    <property type="match status" value="1"/>
</dbReference>
<sequence>MPLTLSLTGQGANGPLQEIRSLDRGTLSLGRGPQNDWVLHDPAAQLSKLHCTIACMGGRYILTDLSTNGVFLNGAMERMPRDSQVVLADGDEFRLGDYVVRVSEAGPAAVAFAAPPAGLPAADPLALDPFGDPSEMPAAGGFSHPMRIETPLPRGLDPFDTADEQRPVAPEFDRFQGQAADPSWSGASQRDNVDAANQFYAPPRVVVQPMLSDADLDDLLGDLPPGPGAAPPSQPPVTALGMSPPSLPADIDFDDLLGDLAPGASAPVPIAPPLPAVGPVASLPQPAAPAAPVPAPPEVEANPFDEPGRPGRALPVAAPVVPAAPPIADAPETAARLLAAFLEGAGNPKVDVSAQDAEAYFRLVGELMKTMVESLRDVLMSRAEVKRGFGIEQTMLQARNNNALKFSVTPEDAVAAILQPSRPGYLPPLKATDEAFRDLRSHQMAVMAGVQAALVALLRRFDPAAIEARITGAGLLGSLLPGSRKSRTWEMFCATYEDIAREAEEDFQAVFGREFAKAYQEQERKL</sequence>
<feature type="domain" description="FHA" evidence="2">
    <location>
        <begin position="27"/>
        <end position="77"/>
    </location>
</feature>
<dbReference type="EMBL" id="JACOMF010000001">
    <property type="protein sequence ID" value="MBC4013748.1"/>
    <property type="molecule type" value="Genomic_DNA"/>
</dbReference>
<dbReference type="Pfam" id="PF00498">
    <property type="entry name" value="FHA"/>
    <property type="match status" value="1"/>
</dbReference>
<organism evidence="3 4">
    <name type="scientific">Siccirubricoccus deserti</name>
    <dbReference type="NCBI Taxonomy" id="2013562"/>
    <lineage>
        <taxon>Bacteria</taxon>
        <taxon>Pseudomonadati</taxon>
        <taxon>Pseudomonadota</taxon>
        <taxon>Alphaproteobacteria</taxon>
        <taxon>Acetobacterales</taxon>
        <taxon>Roseomonadaceae</taxon>
        <taxon>Siccirubricoccus</taxon>
    </lineage>
</organism>
<accession>A0A9X0QUZ6</accession>
<dbReference type="AlphaFoldDB" id="A0A9X0QUZ6"/>
<evidence type="ECO:0000256" key="1">
    <source>
        <dbReference type="SAM" id="MobiDB-lite"/>
    </source>
</evidence>
<dbReference type="InterPro" id="IPR046883">
    <property type="entry name" value="T6SS_FHA_C"/>
</dbReference>
<proteinExistence type="predicted"/>
<dbReference type="Pfam" id="PF20232">
    <property type="entry name" value="T6SS_FHA_C"/>
    <property type="match status" value="1"/>
</dbReference>
<dbReference type="NCBIfam" id="TIGR03354">
    <property type="entry name" value="VI_FHA"/>
    <property type="match status" value="1"/>
</dbReference>
<dbReference type="InterPro" id="IPR000253">
    <property type="entry name" value="FHA_dom"/>
</dbReference>
<dbReference type="InterPro" id="IPR008984">
    <property type="entry name" value="SMAD_FHA_dom_sf"/>
</dbReference>
<name>A0A9X0QUZ6_9PROT</name>
<feature type="region of interest" description="Disordered" evidence="1">
    <location>
        <begin position="216"/>
        <end position="246"/>
    </location>
</feature>
<dbReference type="RefSeq" id="WP_186768525.1">
    <property type="nucleotide sequence ID" value="NZ_JACOMF010000001.1"/>
</dbReference>
<dbReference type="PROSITE" id="PS50006">
    <property type="entry name" value="FHA_DOMAIN"/>
    <property type="match status" value="1"/>
</dbReference>